<evidence type="ECO:0000313" key="2">
    <source>
        <dbReference type="EMBL" id="BDD86273.1"/>
    </source>
</evidence>
<dbReference type="RefSeq" id="WP_284153365.1">
    <property type="nucleotide sequence ID" value="NZ_AP025516.1"/>
</dbReference>
<dbReference type="Gene3D" id="3.40.50.12780">
    <property type="entry name" value="N-terminal domain of ligase-like"/>
    <property type="match status" value="1"/>
</dbReference>
<accession>A0ABM7W5U8</accession>
<dbReference type="InterPro" id="IPR042099">
    <property type="entry name" value="ANL_N_sf"/>
</dbReference>
<dbReference type="InterPro" id="IPR000873">
    <property type="entry name" value="AMP-dep_synth/lig_dom"/>
</dbReference>
<dbReference type="PANTHER" id="PTHR36932">
    <property type="entry name" value="CAPSULAR POLYSACCHARIDE BIOSYNTHESIS PROTEIN"/>
    <property type="match status" value="1"/>
</dbReference>
<dbReference type="NCBIfam" id="NF045666">
    <property type="entry name" value="DVU1553_fam_AMP"/>
    <property type="match status" value="1"/>
</dbReference>
<reference evidence="2 3" key="1">
    <citation type="submission" date="2022-01" db="EMBL/GenBank/DDBJ databases">
        <title>Desulfofustis limnae sp. nov., a novel mesophilic sulfate-reducing bacterium isolated from marsh soil.</title>
        <authorList>
            <person name="Watanabe M."/>
            <person name="Takahashi A."/>
            <person name="Kojima H."/>
            <person name="Fukui M."/>
        </authorList>
    </citation>
    <scope>NUCLEOTIDE SEQUENCE [LARGE SCALE GENOMIC DNA]</scope>
    <source>
        <strain evidence="2 3">PPLL</strain>
    </source>
</reference>
<dbReference type="EMBL" id="AP025516">
    <property type="protein sequence ID" value="BDD86273.1"/>
    <property type="molecule type" value="Genomic_DNA"/>
</dbReference>
<dbReference type="InterPro" id="IPR053158">
    <property type="entry name" value="CapK_Type1_Caps_Biosynth"/>
</dbReference>
<protein>
    <recommendedName>
        <fullName evidence="1">AMP-dependent synthetase/ligase domain-containing protein</fullName>
    </recommendedName>
</protein>
<dbReference type="Proteomes" id="UP000830055">
    <property type="component" value="Chromosome"/>
</dbReference>
<organism evidence="2 3">
    <name type="scientific">Desulfofustis limnaeus</name>
    <dbReference type="NCBI Taxonomy" id="2740163"/>
    <lineage>
        <taxon>Bacteria</taxon>
        <taxon>Pseudomonadati</taxon>
        <taxon>Thermodesulfobacteriota</taxon>
        <taxon>Desulfobulbia</taxon>
        <taxon>Desulfobulbales</taxon>
        <taxon>Desulfocapsaceae</taxon>
        <taxon>Desulfofustis</taxon>
    </lineage>
</organism>
<dbReference type="PANTHER" id="PTHR36932:SF1">
    <property type="entry name" value="CAPSULAR POLYSACCHARIDE BIOSYNTHESIS PROTEIN"/>
    <property type="match status" value="1"/>
</dbReference>
<evidence type="ECO:0000313" key="3">
    <source>
        <dbReference type="Proteomes" id="UP000830055"/>
    </source>
</evidence>
<name>A0ABM7W5U8_9BACT</name>
<keyword evidence="3" id="KW-1185">Reference proteome</keyword>
<gene>
    <name evidence="2" type="ORF">DPPLL_06380</name>
</gene>
<dbReference type="SUPFAM" id="SSF56801">
    <property type="entry name" value="Acetyl-CoA synthetase-like"/>
    <property type="match status" value="1"/>
</dbReference>
<feature type="domain" description="AMP-dependent synthetase/ligase" evidence="1">
    <location>
        <begin position="114"/>
        <end position="302"/>
    </location>
</feature>
<proteinExistence type="predicted"/>
<sequence length="464" mass="50072">MSAAAGKSLVGPTGATSVTPVDELTARQFSLATPLTRQALERVQLQVLQATIAGAVKHSPFYRTHLSSLTPATFTSLEDLQNLPLLDADQVRAAGESLLCVSRSRVARVVTLQTSGSTGLPKRLAFSAADLERTLAFFRHGMQVLVSSADRVLVLLPWELPDSVGDLLLRALRRDGLYAIGHWPPYPFRAAAELLRRDRITCAVGLPQHLLALATVAGPTRLRSVLLCSDYAAPSVRRRIELLAGCATFLHYGTTESGLGGGVECYCHDGCHLREADLLVEIIDPDNGRPVADGHYGEIVLTTLGRQAMPLIRYRTGDGARLSRETCRCGGVTARLYDISGRLGGVTLADGTALSSCELDDLLFDIPDLLDYRITLEAASRDRLRLDYLAHGPAAGIEKRIVACLQAIPAIQRSCDAGSLSLGPIQRVPEMTAHHTVKRTILDLRPSGDSHALTAVQNRTELEI</sequence>
<evidence type="ECO:0000259" key="1">
    <source>
        <dbReference type="Pfam" id="PF00501"/>
    </source>
</evidence>
<dbReference type="Pfam" id="PF00501">
    <property type="entry name" value="AMP-binding"/>
    <property type="match status" value="1"/>
</dbReference>